<proteinExistence type="predicted"/>
<protein>
    <submittedName>
        <fullName evidence="2">Uncharacterized protein</fullName>
    </submittedName>
</protein>
<organism evidence="2 3">
    <name type="scientific">Candidatus Falkowbacteria bacterium RIFOXYC2_FULL_48_21</name>
    <dbReference type="NCBI Taxonomy" id="1798005"/>
    <lineage>
        <taxon>Bacteria</taxon>
        <taxon>Candidatus Falkowiibacteriota</taxon>
    </lineage>
</organism>
<evidence type="ECO:0000313" key="2">
    <source>
        <dbReference type="EMBL" id="OGF36154.1"/>
    </source>
</evidence>
<dbReference type="AlphaFoldDB" id="A0A1F5TAZ3"/>
<feature type="compositionally biased region" description="Basic and acidic residues" evidence="1">
    <location>
        <begin position="58"/>
        <end position="68"/>
    </location>
</feature>
<accession>A0A1F5TAZ3</accession>
<feature type="region of interest" description="Disordered" evidence="1">
    <location>
        <begin position="46"/>
        <end position="68"/>
    </location>
</feature>
<dbReference type="EMBL" id="MFGM01000038">
    <property type="protein sequence ID" value="OGF36154.1"/>
    <property type="molecule type" value="Genomic_DNA"/>
</dbReference>
<sequence>MRKLILEFYQPEEGSEDMGFSRAWGFKVFQDGKKFFREDSQAGGSELVTRMDGSTFSRNHEPWKGEGKEISREAVEEMIKRAKNDSQYTVACAPSAPRRQRKNR</sequence>
<reference evidence="2 3" key="1">
    <citation type="journal article" date="2016" name="Nat. Commun.">
        <title>Thousands of microbial genomes shed light on interconnected biogeochemical processes in an aquifer system.</title>
        <authorList>
            <person name="Anantharaman K."/>
            <person name="Brown C.T."/>
            <person name="Hug L.A."/>
            <person name="Sharon I."/>
            <person name="Castelle C.J."/>
            <person name="Probst A.J."/>
            <person name="Thomas B.C."/>
            <person name="Singh A."/>
            <person name="Wilkins M.J."/>
            <person name="Karaoz U."/>
            <person name="Brodie E.L."/>
            <person name="Williams K.H."/>
            <person name="Hubbard S.S."/>
            <person name="Banfield J.F."/>
        </authorList>
    </citation>
    <scope>NUCLEOTIDE SEQUENCE [LARGE SCALE GENOMIC DNA]</scope>
</reference>
<name>A0A1F5TAZ3_9BACT</name>
<comment type="caution">
    <text evidence="2">The sequence shown here is derived from an EMBL/GenBank/DDBJ whole genome shotgun (WGS) entry which is preliminary data.</text>
</comment>
<gene>
    <name evidence="2" type="ORF">A2482_02695</name>
</gene>
<evidence type="ECO:0000256" key="1">
    <source>
        <dbReference type="SAM" id="MobiDB-lite"/>
    </source>
</evidence>
<dbReference type="Proteomes" id="UP000178656">
    <property type="component" value="Unassembled WGS sequence"/>
</dbReference>
<evidence type="ECO:0000313" key="3">
    <source>
        <dbReference type="Proteomes" id="UP000178656"/>
    </source>
</evidence>